<evidence type="ECO:0000256" key="5">
    <source>
        <dbReference type="ARBA" id="ARBA00022525"/>
    </source>
</evidence>
<keyword evidence="10" id="KW-0969">Cilium</keyword>
<comment type="subcellular location">
    <subcellularLocation>
        <location evidence="1">Bacterial flagellum</location>
    </subcellularLocation>
    <subcellularLocation>
        <location evidence="2">Secreted</location>
    </subcellularLocation>
</comment>
<evidence type="ECO:0000313" key="10">
    <source>
        <dbReference type="EMBL" id="WAX55457.1"/>
    </source>
</evidence>
<feature type="domain" description="Flagellar hook-associated protein FlgK helical" evidence="9">
    <location>
        <begin position="100"/>
        <end position="321"/>
    </location>
</feature>
<dbReference type="Pfam" id="PF22638">
    <property type="entry name" value="FlgK_D1"/>
    <property type="match status" value="1"/>
</dbReference>
<evidence type="ECO:0000256" key="3">
    <source>
        <dbReference type="ARBA" id="ARBA00009677"/>
    </source>
</evidence>
<evidence type="ECO:0000259" key="8">
    <source>
        <dbReference type="Pfam" id="PF06429"/>
    </source>
</evidence>
<evidence type="ECO:0000313" key="11">
    <source>
        <dbReference type="Proteomes" id="UP001164693"/>
    </source>
</evidence>
<dbReference type="InterPro" id="IPR001444">
    <property type="entry name" value="Flag_bb_rod_N"/>
</dbReference>
<organism evidence="10 11">
    <name type="scientific">Jatrophihabitans cynanchi</name>
    <dbReference type="NCBI Taxonomy" id="2944128"/>
    <lineage>
        <taxon>Bacteria</taxon>
        <taxon>Bacillati</taxon>
        <taxon>Actinomycetota</taxon>
        <taxon>Actinomycetes</taxon>
        <taxon>Jatrophihabitantales</taxon>
        <taxon>Jatrophihabitantaceae</taxon>
        <taxon>Jatrophihabitans</taxon>
    </lineage>
</organism>
<dbReference type="Pfam" id="PF00460">
    <property type="entry name" value="Flg_bb_rod"/>
    <property type="match status" value="1"/>
</dbReference>
<evidence type="ECO:0000256" key="6">
    <source>
        <dbReference type="ARBA" id="ARBA00023143"/>
    </source>
</evidence>
<evidence type="ECO:0000256" key="4">
    <source>
        <dbReference type="ARBA" id="ARBA00016244"/>
    </source>
</evidence>
<dbReference type="InterPro" id="IPR010930">
    <property type="entry name" value="Flg_bb/hook_C_dom"/>
</dbReference>
<keyword evidence="5" id="KW-0964">Secreted</keyword>
<dbReference type="InterPro" id="IPR002371">
    <property type="entry name" value="FlgK"/>
</dbReference>
<dbReference type="NCBIfam" id="TIGR02492">
    <property type="entry name" value="flgK_ends"/>
    <property type="match status" value="1"/>
</dbReference>
<dbReference type="PANTHER" id="PTHR30033:SF1">
    <property type="entry name" value="FLAGELLAR HOOK-ASSOCIATED PROTEIN 1"/>
    <property type="match status" value="1"/>
</dbReference>
<dbReference type="Pfam" id="PF06429">
    <property type="entry name" value="Flg_bbr_C"/>
    <property type="match status" value="1"/>
</dbReference>
<feature type="domain" description="Flagellar basal body rod protein N-terminal" evidence="7">
    <location>
        <begin position="22"/>
        <end position="38"/>
    </location>
</feature>
<dbReference type="SUPFAM" id="SSF64518">
    <property type="entry name" value="Phase 1 flagellin"/>
    <property type="match status" value="1"/>
</dbReference>
<evidence type="ECO:0000256" key="2">
    <source>
        <dbReference type="ARBA" id="ARBA00004613"/>
    </source>
</evidence>
<comment type="similarity">
    <text evidence="3">Belongs to the flagella basal body rod proteins family.</text>
</comment>
<sequence length="452" mass="45277">MSSTFGGIQQATNSIGAARYGLEIVSQNIANANTPGYTRQASQQATVDAVAGVPTLYTKPAGPGGVQITGTARLNDPVLDARSRTEHARSGLADTNAAALSSIESLFPEPSDNGLSEQLNAFWKAWTPVANDPGSQAPRSVLLQRAATVASTLNAMSTSLSDVADSATQSLTQGIDAVNSAATQLGNINGQIAVAAATGANANSLMDQRDQLLDQLSTMVGGVATINANGSADVVVGGQSLVSGVTVNAMAFNAGTNTVSVGGTAVTLVNGSASAFLSTLVTTVPAYQAQLDTVANTLAATVNAGQAAGYDLAGNAGGPLFGGTGAANLSVIITDPTLVAASSTPGGNLDGSNALTLSGKGAESTSADALYTKLVGNIGSSTALAKQQQTTQSSVTASVDALRTSVSGVSYDEEVSNMLTFQRSYQASSRVLTTLDDLLDTLINHTGLVGRG</sequence>
<reference evidence="10" key="1">
    <citation type="submission" date="2022-05" db="EMBL/GenBank/DDBJ databases">
        <title>Jatrophihabitans sp. SB3-54 whole genome sequence.</title>
        <authorList>
            <person name="Suh M.K."/>
            <person name="Eom M.K."/>
            <person name="Kim J.S."/>
            <person name="Kim H.S."/>
            <person name="Do H.E."/>
            <person name="Shin Y.K."/>
            <person name="Lee J.-S."/>
        </authorList>
    </citation>
    <scope>NUCLEOTIDE SEQUENCE</scope>
    <source>
        <strain evidence="10">SB3-54</strain>
    </source>
</reference>
<gene>
    <name evidence="10" type="primary">flgK</name>
    <name evidence="10" type="ORF">M6B22_12975</name>
</gene>
<evidence type="ECO:0000259" key="7">
    <source>
        <dbReference type="Pfam" id="PF00460"/>
    </source>
</evidence>
<dbReference type="EMBL" id="CP097463">
    <property type="protein sequence ID" value="WAX55457.1"/>
    <property type="molecule type" value="Genomic_DNA"/>
</dbReference>
<evidence type="ECO:0000256" key="1">
    <source>
        <dbReference type="ARBA" id="ARBA00004365"/>
    </source>
</evidence>
<accession>A0ABY7JVW9</accession>
<dbReference type="PANTHER" id="PTHR30033">
    <property type="entry name" value="FLAGELLAR HOOK-ASSOCIATED PROTEIN 1"/>
    <property type="match status" value="1"/>
</dbReference>
<protein>
    <recommendedName>
        <fullName evidence="4">Flagellar hook-associated protein 1</fullName>
    </recommendedName>
</protein>
<keyword evidence="10" id="KW-0282">Flagellum</keyword>
<proteinExistence type="inferred from homology"/>
<dbReference type="InterPro" id="IPR053927">
    <property type="entry name" value="FlgK_helical"/>
</dbReference>
<dbReference type="Proteomes" id="UP001164693">
    <property type="component" value="Chromosome"/>
</dbReference>
<keyword evidence="10" id="KW-0966">Cell projection</keyword>
<evidence type="ECO:0000259" key="9">
    <source>
        <dbReference type="Pfam" id="PF22638"/>
    </source>
</evidence>
<dbReference type="RefSeq" id="WP_269441969.1">
    <property type="nucleotide sequence ID" value="NZ_CP097463.1"/>
</dbReference>
<keyword evidence="11" id="KW-1185">Reference proteome</keyword>
<name>A0ABY7JVW9_9ACTN</name>
<feature type="domain" description="Flagellar basal-body/hook protein C-terminal" evidence="8">
    <location>
        <begin position="406"/>
        <end position="444"/>
    </location>
</feature>
<keyword evidence="6" id="KW-0975">Bacterial flagellum</keyword>